<dbReference type="AlphaFoldDB" id="A0AAW1JIA7"/>
<sequence>MEIPEPKDAYVIDFKDGCYIVKTISEYINTVYYMHNILIIKIFDNEYFKLPPNSGEYLEFENNEIIEIEDNNFLRLKIPDDTEEDTNHEQLYNNHQNVHNDPLLNKEDTINNTCCWKSARHQTDNDVNATVTFLEDNEEEIIFVAVNEERDGITEKIKENNNWSHYTSKKLKLPTGKELRAVITPVRTQWADRRRPSLNKTDNVVLKYEEVADLKKEVLNLEIQLLLQQQEQAQQKFKWEQQQQEIKEKVQAEEFQLKKTVLVLDIEIKKLYHVL</sequence>
<name>A0AAW1JIA7_POPJA</name>
<proteinExistence type="predicted"/>
<reference evidence="1 2" key="1">
    <citation type="journal article" date="2024" name="BMC Genomics">
        <title>De novo assembly and annotation of Popillia japonica's genome with initial clues to its potential as an invasive pest.</title>
        <authorList>
            <person name="Cucini C."/>
            <person name="Boschi S."/>
            <person name="Funari R."/>
            <person name="Cardaioli E."/>
            <person name="Iannotti N."/>
            <person name="Marturano G."/>
            <person name="Paoli F."/>
            <person name="Bruttini M."/>
            <person name="Carapelli A."/>
            <person name="Frati F."/>
            <person name="Nardi F."/>
        </authorList>
    </citation>
    <scope>NUCLEOTIDE SEQUENCE [LARGE SCALE GENOMIC DNA]</scope>
    <source>
        <strain evidence="1">DMR45628</strain>
    </source>
</reference>
<accession>A0AAW1JIA7</accession>
<evidence type="ECO:0000313" key="1">
    <source>
        <dbReference type="EMBL" id="KAK9703609.1"/>
    </source>
</evidence>
<organism evidence="1 2">
    <name type="scientific">Popillia japonica</name>
    <name type="common">Japanese beetle</name>
    <dbReference type="NCBI Taxonomy" id="7064"/>
    <lineage>
        <taxon>Eukaryota</taxon>
        <taxon>Metazoa</taxon>
        <taxon>Ecdysozoa</taxon>
        <taxon>Arthropoda</taxon>
        <taxon>Hexapoda</taxon>
        <taxon>Insecta</taxon>
        <taxon>Pterygota</taxon>
        <taxon>Neoptera</taxon>
        <taxon>Endopterygota</taxon>
        <taxon>Coleoptera</taxon>
        <taxon>Polyphaga</taxon>
        <taxon>Scarabaeiformia</taxon>
        <taxon>Scarabaeidae</taxon>
        <taxon>Rutelinae</taxon>
        <taxon>Popillia</taxon>
    </lineage>
</organism>
<protein>
    <submittedName>
        <fullName evidence="1">Uncharacterized protein</fullName>
    </submittedName>
</protein>
<dbReference type="Proteomes" id="UP001458880">
    <property type="component" value="Unassembled WGS sequence"/>
</dbReference>
<evidence type="ECO:0000313" key="2">
    <source>
        <dbReference type="Proteomes" id="UP001458880"/>
    </source>
</evidence>
<comment type="caution">
    <text evidence="1">The sequence shown here is derived from an EMBL/GenBank/DDBJ whole genome shotgun (WGS) entry which is preliminary data.</text>
</comment>
<keyword evidence="2" id="KW-1185">Reference proteome</keyword>
<gene>
    <name evidence="1" type="ORF">QE152_g29233</name>
</gene>
<dbReference type="EMBL" id="JASPKY010000366">
    <property type="protein sequence ID" value="KAK9703609.1"/>
    <property type="molecule type" value="Genomic_DNA"/>
</dbReference>